<evidence type="ECO:0000256" key="1">
    <source>
        <dbReference type="ARBA" id="ARBA00010617"/>
    </source>
</evidence>
<keyword evidence="6 7" id="KW-0503">Monooxygenase</keyword>
<accession>A0A499UZC4</accession>
<dbReference type="AlphaFoldDB" id="A0A499UZC4"/>
<name>A0A499UZC4_9ACTN</name>
<dbReference type="InterPro" id="IPR001128">
    <property type="entry name" value="Cyt_P450"/>
</dbReference>
<proteinExistence type="inferred from homology"/>
<keyword evidence="4 7" id="KW-0560">Oxidoreductase</keyword>
<dbReference type="Pfam" id="PF00067">
    <property type="entry name" value="p450"/>
    <property type="match status" value="1"/>
</dbReference>
<dbReference type="FunFam" id="1.10.630.10:FF:000018">
    <property type="entry name" value="Cytochrome P450 monooxygenase"/>
    <property type="match status" value="1"/>
</dbReference>
<sequence length="450" mass="49761">MWRITPGHVRHRSMAGRPWQGSIAPMSNLRSNIVSWLGRKYFSRIQKNGFDLSKMSFLPDATLAPLRRDGLDPIADLSRTRAKEPISQIWLPFGINAWLVTGYDETKAVLGKAKGFSSDFTNLAERNIGVAPQQNPGGLGFSDPPTHTRLRRLLTPEFTMRRLSRLTPRIHSIVEERLDEMAAAEGPVDLVEAFALPIPALVICELLGVPYEDRDDFQRHSTARFDLFGGANASLGAMSDSLSYLHGIVQKQRETPGDGLLGMLVKEHGDEVDDQELAGLADGVLTGGLETTASMLALGTLVLLQAPEHFAAIRDHDDVVDPFVEELLRYLTVVQVAFPRFAREDMEIAGTRISAGDLVLCSLSGANRDEKLGPDMERVDPHRQAPSHLAFGYGIHRCIGAELAKMELRAAYPALIRRFPEMQLAVPAEKLSFRKLSIVYGVDELPVLLR</sequence>
<dbReference type="GO" id="GO:0004497">
    <property type="term" value="F:monooxygenase activity"/>
    <property type="evidence" value="ECO:0007669"/>
    <property type="project" value="UniProtKB-KW"/>
</dbReference>
<comment type="similarity">
    <text evidence="1 7">Belongs to the cytochrome P450 family.</text>
</comment>
<dbReference type="SUPFAM" id="SSF48264">
    <property type="entry name" value="Cytochrome P450"/>
    <property type="match status" value="1"/>
</dbReference>
<organism evidence="8 9">
    <name type="scientific">Streptomyces antimycoticus</name>
    <dbReference type="NCBI Taxonomy" id="68175"/>
    <lineage>
        <taxon>Bacteria</taxon>
        <taxon>Bacillati</taxon>
        <taxon>Actinomycetota</taxon>
        <taxon>Actinomycetes</taxon>
        <taxon>Kitasatosporales</taxon>
        <taxon>Streptomycetaceae</taxon>
        <taxon>Streptomyces</taxon>
        <taxon>Streptomyces violaceusniger group</taxon>
    </lineage>
</organism>
<evidence type="ECO:0000256" key="2">
    <source>
        <dbReference type="ARBA" id="ARBA00022617"/>
    </source>
</evidence>
<keyword evidence="3 7" id="KW-0479">Metal-binding</keyword>
<protein>
    <submittedName>
        <fullName evidence="8">Cytochrome P450</fullName>
    </submittedName>
</protein>
<keyword evidence="2 7" id="KW-0349">Heme</keyword>
<evidence type="ECO:0000256" key="4">
    <source>
        <dbReference type="ARBA" id="ARBA00023002"/>
    </source>
</evidence>
<dbReference type="InterPro" id="IPR017972">
    <property type="entry name" value="Cyt_P450_CS"/>
</dbReference>
<evidence type="ECO:0000256" key="6">
    <source>
        <dbReference type="ARBA" id="ARBA00023033"/>
    </source>
</evidence>
<evidence type="ECO:0000313" key="9">
    <source>
        <dbReference type="Proteomes" id="UP000463951"/>
    </source>
</evidence>
<evidence type="ECO:0000256" key="5">
    <source>
        <dbReference type="ARBA" id="ARBA00023004"/>
    </source>
</evidence>
<keyword evidence="5 7" id="KW-0408">Iron</keyword>
<dbReference type="Gene3D" id="1.10.630.10">
    <property type="entry name" value="Cytochrome P450"/>
    <property type="match status" value="1"/>
</dbReference>
<evidence type="ECO:0000313" key="8">
    <source>
        <dbReference type="EMBL" id="BBJ42631.1"/>
    </source>
</evidence>
<dbReference type="PRINTS" id="PR00359">
    <property type="entry name" value="BP450"/>
</dbReference>
<evidence type="ECO:0000256" key="7">
    <source>
        <dbReference type="RuleBase" id="RU000461"/>
    </source>
</evidence>
<dbReference type="PROSITE" id="PS00086">
    <property type="entry name" value="CYTOCHROME_P450"/>
    <property type="match status" value="1"/>
</dbReference>
<gene>
    <name evidence="8" type="ORF">SSPO_053490</name>
</gene>
<dbReference type="PANTHER" id="PTHR46696:SF6">
    <property type="entry name" value="P450, PUTATIVE (EUROFUNG)-RELATED"/>
    <property type="match status" value="1"/>
</dbReference>
<dbReference type="CDD" id="cd11030">
    <property type="entry name" value="CYP105-like"/>
    <property type="match status" value="1"/>
</dbReference>
<dbReference type="InterPro" id="IPR036396">
    <property type="entry name" value="Cyt_P450_sf"/>
</dbReference>
<dbReference type="PRINTS" id="PR00385">
    <property type="entry name" value="P450"/>
</dbReference>
<evidence type="ECO:0000256" key="3">
    <source>
        <dbReference type="ARBA" id="ARBA00022723"/>
    </source>
</evidence>
<reference evidence="8 9" key="1">
    <citation type="journal article" date="2020" name="Int. J. Syst. Evol. Microbiol.">
        <title>Reclassification of Streptomyces castelarensis and Streptomyces sporoclivatus as later heterotypic synonyms of Streptomyces antimycoticus.</title>
        <authorList>
            <person name="Komaki H."/>
            <person name="Tamura T."/>
        </authorList>
    </citation>
    <scope>NUCLEOTIDE SEQUENCE [LARGE SCALE GENOMIC DNA]</scope>
    <source>
        <strain evidence="8 9">NBRC 100767</strain>
    </source>
</reference>
<dbReference type="PANTHER" id="PTHR46696">
    <property type="entry name" value="P450, PUTATIVE (EUROFUNG)-RELATED"/>
    <property type="match status" value="1"/>
</dbReference>
<dbReference type="GO" id="GO:0016705">
    <property type="term" value="F:oxidoreductase activity, acting on paired donors, with incorporation or reduction of molecular oxygen"/>
    <property type="evidence" value="ECO:0007669"/>
    <property type="project" value="InterPro"/>
</dbReference>
<dbReference type="EMBL" id="AP019620">
    <property type="protein sequence ID" value="BBJ42631.1"/>
    <property type="molecule type" value="Genomic_DNA"/>
</dbReference>
<dbReference type="InterPro" id="IPR002397">
    <property type="entry name" value="Cyt_P450_B"/>
</dbReference>
<dbReference type="GO" id="GO:0005506">
    <property type="term" value="F:iron ion binding"/>
    <property type="evidence" value="ECO:0007669"/>
    <property type="project" value="InterPro"/>
</dbReference>
<dbReference type="GO" id="GO:0020037">
    <property type="term" value="F:heme binding"/>
    <property type="evidence" value="ECO:0007669"/>
    <property type="project" value="InterPro"/>
</dbReference>
<dbReference type="Proteomes" id="UP000463951">
    <property type="component" value="Chromosome"/>
</dbReference>